<evidence type="ECO:0000313" key="3">
    <source>
        <dbReference type="EMBL" id="TXK14083.1"/>
    </source>
</evidence>
<evidence type="ECO:0000313" key="2">
    <source>
        <dbReference type="EMBL" id="SFI27087.1"/>
    </source>
</evidence>
<evidence type="ECO:0008006" key="6">
    <source>
        <dbReference type="Google" id="ProtNLM"/>
    </source>
</evidence>
<dbReference type="Proteomes" id="UP000321949">
    <property type="component" value="Unassembled WGS sequence"/>
</dbReference>
<name>A0A5C8I855_9MICO</name>
<feature type="transmembrane region" description="Helical" evidence="1">
    <location>
        <begin position="5"/>
        <end position="24"/>
    </location>
</feature>
<dbReference type="AlphaFoldDB" id="A0A5C8I855"/>
<dbReference type="Proteomes" id="UP000198702">
    <property type="component" value="Unassembled WGS sequence"/>
</dbReference>
<protein>
    <recommendedName>
        <fullName evidence="6">NADH:ubiquinone oxidoreductase</fullName>
    </recommendedName>
</protein>
<gene>
    <name evidence="3" type="ORF">FVP74_05675</name>
    <name evidence="2" type="ORF">SAMN04487751_0784</name>
</gene>
<keyword evidence="5" id="KW-1185">Reference proteome</keyword>
<reference evidence="3 5" key="2">
    <citation type="submission" date="2019-08" db="EMBL/GenBank/DDBJ databases">
        <authorList>
            <person name="Dong K."/>
        </authorList>
    </citation>
    <scope>NUCLEOTIDE SEQUENCE [LARGE SCALE GENOMIC DNA]</scope>
    <source>
        <strain evidence="3 5">K-1</strain>
    </source>
</reference>
<evidence type="ECO:0000313" key="5">
    <source>
        <dbReference type="Proteomes" id="UP000321949"/>
    </source>
</evidence>
<sequence>MRKYLFGTGIISAVTSGLALLRGIRGNEPFTWRIALAWLSWGITLALSVGAIVDTRRASRGKLIAQDSPVAGKEQKLLKRRLQR</sequence>
<dbReference type="EMBL" id="VRSX01000002">
    <property type="protein sequence ID" value="TXK14083.1"/>
    <property type="molecule type" value="Genomic_DNA"/>
</dbReference>
<dbReference type="RefSeq" id="WP_028495358.1">
    <property type="nucleotide sequence ID" value="NZ_BKAH01000001.1"/>
</dbReference>
<dbReference type="OrthoDB" id="5120536at2"/>
<keyword evidence="1" id="KW-1133">Transmembrane helix</keyword>
<evidence type="ECO:0000313" key="4">
    <source>
        <dbReference type="Proteomes" id="UP000198702"/>
    </source>
</evidence>
<feature type="transmembrane region" description="Helical" evidence="1">
    <location>
        <begin position="30"/>
        <end position="53"/>
    </location>
</feature>
<keyword evidence="1" id="KW-0812">Transmembrane</keyword>
<comment type="caution">
    <text evidence="3">The sequence shown here is derived from an EMBL/GenBank/DDBJ whole genome shotgun (WGS) entry which is preliminary data.</text>
</comment>
<dbReference type="EMBL" id="FOQZ01000001">
    <property type="protein sequence ID" value="SFI27087.1"/>
    <property type="molecule type" value="Genomic_DNA"/>
</dbReference>
<keyword evidence="1" id="KW-0472">Membrane</keyword>
<evidence type="ECO:0000256" key="1">
    <source>
        <dbReference type="SAM" id="Phobius"/>
    </source>
</evidence>
<organism evidence="3 5">
    <name type="scientific">Microbacterium saccharophilum</name>
    <dbReference type="NCBI Taxonomy" id="1213358"/>
    <lineage>
        <taxon>Bacteria</taxon>
        <taxon>Bacillati</taxon>
        <taxon>Actinomycetota</taxon>
        <taxon>Actinomycetes</taxon>
        <taxon>Micrococcales</taxon>
        <taxon>Microbacteriaceae</taxon>
        <taxon>Microbacterium</taxon>
    </lineage>
</organism>
<proteinExistence type="predicted"/>
<reference evidence="2 4" key="1">
    <citation type="submission" date="2016-10" db="EMBL/GenBank/DDBJ databases">
        <authorList>
            <person name="Varghese N."/>
            <person name="Submissions S."/>
        </authorList>
    </citation>
    <scope>NUCLEOTIDE SEQUENCE [LARGE SCALE GENOMIC DNA]</scope>
    <source>
        <strain evidence="2 4">UNC380MFSha3.1</strain>
    </source>
</reference>
<accession>A0A5C8I855</accession>